<dbReference type="SUPFAM" id="SSF57889">
    <property type="entry name" value="Cysteine-rich domain"/>
    <property type="match status" value="1"/>
</dbReference>
<dbReference type="Pfam" id="PF00595">
    <property type="entry name" value="PDZ"/>
    <property type="match status" value="1"/>
</dbReference>
<dbReference type="Pfam" id="PF09128">
    <property type="entry name" value="RGS-like"/>
    <property type="match status" value="1"/>
</dbReference>
<feature type="compositionally biased region" description="Low complexity" evidence="3">
    <location>
        <begin position="327"/>
        <end position="349"/>
    </location>
</feature>
<feature type="region of interest" description="Disordered" evidence="3">
    <location>
        <begin position="2528"/>
        <end position="2550"/>
    </location>
</feature>
<feature type="compositionally biased region" description="Polar residues" evidence="3">
    <location>
        <begin position="2531"/>
        <end position="2550"/>
    </location>
</feature>
<dbReference type="InterPro" id="IPR015212">
    <property type="entry name" value="RGS-like_dom"/>
</dbReference>
<feature type="compositionally biased region" description="Low complexity" evidence="3">
    <location>
        <begin position="1929"/>
        <end position="1943"/>
    </location>
</feature>
<dbReference type="Gene3D" id="2.30.42.10">
    <property type="match status" value="1"/>
</dbReference>
<protein>
    <submittedName>
        <fullName evidence="7">PDZ domain-containing protein</fullName>
    </submittedName>
</protein>
<feature type="region of interest" description="Disordered" evidence="3">
    <location>
        <begin position="1384"/>
        <end position="1412"/>
    </location>
</feature>
<dbReference type="SMART" id="SM00109">
    <property type="entry name" value="C1"/>
    <property type="match status" value="1"/>
</dbReference>
<evidence type="ECO:0000256" key="1">
    <source>
        <dbReference type="ARBA" id="ARBA00022723"/>
    </source>
</evidence>
<evidence type="ECO:0000313" key="7">
    <source>
        <dbReference type="WBParaSite" id="Smp_302040.1"/>
    </source>
</evidence>
<dbReference type="CDD" id="cd20817">
    <property type="entry name" value="C1_Stac"/>
    <property type="match status" value="1"/>
</dbReference>
<feature type="compositionally biased region" description="Polar residues" evidence="3">
    <location>
        <begin position="1974"/>
        <end position="1984"/>
    </location>
</feature>
<sequence length="2550" mass="283124">MLESPYPSTQGRKAIRTLTAPLFFNNPENICATNKDLLRYCLDSPTTTSQPNLNGRVSRSNISSSSDHIGRKLSVNGVHEVRDRSLPGTISKQEVHSVYSLHQHRKNTYIQIRDPINNENRSPSRQTRRREVIRCWSRERITRSETVLSIRPPSSKQTERNVESNNLCKSRLTASTSAFNNSHFLPIINKSESFSSLPTAIRHIPIQLADNHLADTQSITNDALKSIPISNQFPEIKRQISNKIQKLSFSSIEYSEYTDNSTQISNNLESPIEQNSMITENLLPTTEINHDNDMNSQNIELNEIIKRQIDEFQNDSKMMQINENRIDSLPSCSNNNSNNDDNVDSYNNNGDDDDENSSASRYSTAESSPCEDFEPNINKFNKIKKYNTDNQNNKTIGEKIDKLRQNKNSKEKLTNSTMNNQSVALEFRTIVQRDEYGYGFRVCGNKPVSVHNVRKDGNAEKAGLKAGDQIIEVNGILAIDLNHEDVVEQIRSRNQVSLRLRRLRYQVVDGLTGYRVGSMRNLTCNEAPILRSQQRHHYQKRRSVRESSSTGNTASAVVRRRPRLGTQTFKIARSCSPPPLASVDSMNDSMGPHTDEDIDWRKEEETNLEPNPDLSPQIPPSNAASLPPTSRMVRPRSSIGPSDRTSKERPVSSGPDMFGLFKRGSVKDVNHPECLKEEDSPMDGSSRDTTTANNKNSSNGSNSSSNSSSKSLSRMSFPGHSKSNGTSNKKTTGNLKDQSTFSSSTPPLGHVMGRNFDDEGESDLSNANDLAHLSSEFDSATSVLNSPAKCAMFIDYLFSHKRDPTWTLFHIVNQYFQRSMASSKELFKDEKRVCLEIFTTFLHEKSPLRLDVRTPIALKSFDFNECSKLFNFIDQQCLNQIELQVSKLAEAINLGMDTWCLSEPIDFVLFRNKEEELACFESRLSSYLDALHQLSTGSCIDNPIALSICRLPNTSGSVTYDQITQAITTCLVTAHRYYSMSQISSADYPETRDSGHSIRHSLFARSFENLTTSALGLGSVSGSIGSGLSSAGSHLWTKLTPYCAKSKQKSHSLLNRKSKWSHKGHSFYEYTYERIADCGVCGFLLWGLSSQGFNCNNCDLFIHLKCKNGIRDHCSREGRRTTGVASANVLSGILGSIPNLTMDTHVPGNAPNQTNESCNKVPLNSNQIGSNDLIHHCCTTHRRCGSDTRHKQKKANTLKDFHLLPSFLHRNNNANSVDNPHDVVASLDETINSSCQDSSGLNETSSISGSGGGDTSINFPSPGLSKRDSISSMSVGSTCQTPVDSYLQSGIGQTDKIKSNGEEFGIMGNDSLKIAPNHSTVLFSSEDIKVPLDSKSSLRHRLSITIKQGYVKQMKNLYEGSEIIQETIPTSRSDSVVSNISLNLPASSNTTGPCDRPVETTSPPASSSLSSPVSNINETVRELVTTDWSDDPEMIAGASFEAAVELRAQFPNFQMPSKGQKSEEYIRTLVLLEFHQKTQYMVRHLKQYEYLLLRRWPVEHAKLSKILCLDQIPILINLFRSLVTCIDQTKTEQGYRGMAEAVLAWLTDNSSANLKTWARHCQALSCSNMLESVRHSVRDYVRRHPDIVPLLQTRHNKFVLIEGLKQMRILYFNLPLIANNIAKDLEKRTKMYKAEAKIWQQIQLKLASLPQTIDNVCMPLVKRINLGQLCTSLDKKDILSKPLPDLLLPFQHLLLNFPRVLFHHWVVAHAEVTVDKLTANRSNKVNHDYICERTEMLAILLHNALILMVKDGERYILRSFKAVREQGGCSGSSGISSTSASNSSTVERLSSFGSPGTTSEKDRPNSGNISGYSSISSCSSLISLPGSNTQSHTSLVSAAASAAVASMTDRSSTSLGSSKLVPIFPLIDVFTSCGEKFGGDHLLNIVFMKQTVLIRLLFSKEDERQNWSAYIQENSVTTQSIDRQRVLKPSASAAAASSSPSSSTQNRPTIGITSESLISKTSGNTPTADEVSVITPQPSTQDLKTSFGKLPTTSSTTTKNDKTTYPSDINSFDLISSGEESTVFVDKLQTAMNELLGQTRQIICEKYNISKEELANAMNESDDVDDILNPGKILLFQIKYFAKCYNLITRTLAPQPSTSFLNQIQDHLESINDKDHQELEILMRQKKRQSSLSWTEGYLESLSRNPVLNVGRNRVIGSTESERSRFNVIDALPDDSKAIQSSPNLVGSDSERSRIEIQDKRKSKRRSRKSEAGPVSNLDFTFFDNLLNKELITMAPVFAKSVMCLCKLTHQDLSPNNLLKESSNSRKSLSRPSIQIDSQIHWTKAGDIECPVSGSTEEVEDEEVRTLANSIIDLSCSQTTDTLRLDTLSTEQSDAIHSGFDLSADNSDQDLDSVAAQLVSDVLENAKNYFSNHITKSNDAEQKTVNVIRDSGCAPSATDEDEDYYYEEEIDDDVDDDHVNNDETVEEISENHIDILTSSGTISTSDTSTPKFVGVASIFDDASLDQSNQLDKTSSIHDDLLIDNDVIDVVAPCPAIFMSGITTSIDPPTIITTTTTNIITNNNTTITTNIGRNDSQKSTTSSGYVDSSDD</sequence>
<dbReference type="GO" id="GO:0001664">
    <property type="term" value="F:G protein-coupled receptor binding"/>
    <property type="evidence" value="ECO:0007669"/>
    <property type="project" value="TreeGrafter"/>
</dbReference>
<dbReference type="Proteomes" id="UP000008854">
    <property type="component" value="Unassembled WGS sequence"/>
</dbReference>
<name>A0A5K4F1Q2_SCHMA</name>
<feature type="compositionally biased region" description="Polar residues" evidence="3">
    <location>
        <begin position="721"/>
        <end position="746"/>
    </location>
</feature>
<feature type="compositionally biased region" description="Basic and acidic residues" evidence="3">
    <location>
        <begin position="593"/>
        <end position="605"/>
    </location>
</feature>
<feature type="compositionally biased region" description="Polar residues" evidence="3">
    <location>
        <begin position="1234"/>
        <end position="1244"/>
    </location>
</feature>
<feature type="compositionally biased region" description="Low complexity" evidence="3">
    <location>
        <begin position="1402"/>
        <end position="1412"/>
    </location>
</feature>
<feature type="region of interest" description="Disordered" evidence="3">
    <location>
        <begin position="1766"/>
        <end position="1808"/>
    </location>
</feature>
<dbReference type="InterPro" id="IPR044926">
    <property type="entry name" value="RGS_subdomain_2"/>
</dbReference>
<feature type="compositionally biased region" description="Polar residues" evidence="3">
    <location>
        <begin position="546"/>
        <end position="555"/>
    </location>
</feature>
<dbReference type="SUPFAM" id="SSF48097">
    <property type="entry name" value="Regulator of G-protein signaling, RGS"/>
    <property type="match status" value="1"/>
</dbReference>
<feature type="region of interest" description="Disordered" evidence="3">
    <location>
        <begin position="1234"/>
        <end position="1277"/>
    </location>
</feature>
<feature type="compositionally biased region" description="Low complexity" evidence="3">
    <location>
        <begin position="693"/>
        <end position="713"/>
    </location>
</feature>
<dbReference type="STRING" id="6183.A0A5K4F1Q2"/>
<dbReference type="PROSITE" id="PS00479">
    <property type="entry name" value="ZF_DAG_PE_1"/>
    <property type="match status" value="1"/>
</dbReference>
<dbReference type="GO" id="GO:0005085">
    <property type="term" value="F:guanyl-nucleotide exchange factor activity"/>
    <property type="evidence" value="ECO:0007669"/>
    <property type="project" value="InterPro"/>
</dbReference>
<dbReference type="PANTHER" id="PTHR45872:SF2">
    <property type="entry name" value="RHO GUANINE NUCLEOTIDE EXCHANGE FACTOR 2, ISOFORM D"/>
    <property type="match status" value="1"/>
</dbReference>
<dbReference type="GO" id="GO:0007186">
    <property type="term" value="P:G protein-coupled receptor signaling pathway"/>
    <property type="evidence" value="ECO:0007669"/>
    <property type="project" value="TreeGrafter"/>
</dbReference>
<evidence type="ECO:0000256" key="2">
    <source>
        <dbReference type="ARBA" id="ARBA00022833"/>
    </source>
</evidence>
<keyword evidence="2" id="KW-0862">Zinc</keyword>
<feature type="compositionally biased region" description="Basic and acidic residues" evidence="3">
    <location>
        <begin position="2189"/>
        <end position="2200"/>
    </location>
</feature>
<dbReference type="InterPro" id="IPR036305">
    <property type="entry name" value="RGS_sf"/>
</dbReference>
<feature type="compositionally biased region" description="Polar residues" evidence="3">
    <location>
        <begin position="1785"/>
        <end position="1798"/>
    </location>
</feature>
<evidence type="ECO:0000259" key="4">
    <source>
        <dbReference type="PROSITE" id="PS50081"/>
    </source>
</evidence>
<dbReference type="AlphaFoldDB" id="A0A5K4F1Q2"/>
<feature type="region of interest" description="Disordered" evidence="3">
    <location>
        <begin position="532"/>
        <end position="763"/>
    </location>
</feature>
<feature type="region of interest" description="Disordered" evidence="3">
    <location>
        <begin position="327"/>
        <end position="376"/>
    </location>
</feature>
<evidence type="ECO:0000259" key="5">
    <source>
        <dbReference type="PROSITE" id="PS50106"/>
    </source>
</evidence>
<dbReference type="ExpressionAtlas" id="A0A5K4F1Q2">
    <property type="expression patterns" value="baseline"/>
</dbReference>
<reference evidence="6" key="1">
    <citation type="journal article" date="2012" name="PLoS Negl. Trop. Dis.">
        <title>A systematically improved high quality genome and transcriptome of the human blood fluke Schistosoma mansoni.</title>
        <authorList>
            <person name="Protasio A.V."/>
            <person name="Tsai I.J."/>
            <person name="Babbage A."/>
            <person name="Nichol S."/>
            <person name="Hunt M."/>
            <person name="Aslett M.A."/>
            <person name="De Silva N."/>
            <person name="Velarde G.S."/>
            <person name="Anderson T.J."/>
            <person name="Clark R.C."/>
            <person name="Davidson C."/>
            <person name="Dillon G.P."/>
            <person name="Holroyd N.E."/>
            <person name="LoVerde P.T."/>
            <person name="Lloyd C."/>
            <person name="McQuillan J."/>
            <person name="Oliveira G."/>
            <person name="Otto T.D."/>
            <person name="Parker-Manuel S.J."/>
            <person name="Quail M.A."/>
            <person name="Wilson R.A."/>
            <person name="Zerlotini A."/>
            <person name="Dunne D.W."/>
            <person name="Berriman M."/>
        </authorList>
    </citation>
    <scope>NUCLEOTIDE SEQUENCE [LARGE SCALE GENOMIC DNA]</scope>
    <source>
        <strain evidence="6">Puerto Rican</strain>
    </source>
</reference>
<feature type="domain" description="PDZ" evidence="5">
    <location>
        <begin position="428"/>
        <end position="492"/>
    </location>
</feature>
<dbReference type="InterPro" id="IPR046349">
    <property type="entry name" value="C1-like_sf"/>
</dbReference>
<dbReference type="InterPro" id="IPR001478">
    <property type="entry name" value="PDZ"/>
</dbReference>
<dbReference type="Pfam" id="PF00130">
    <property type="entry name" value="C1_1"/>
    <property type="match status" value="1"/>
</dbReference>
<accession>A0A5K4F1Q2</accession>
<feature type="compositionally biased region" description="Basic and acidic residues" evidence="3">
    <location>
        <begin position="665"/>
        <end position="679"/>
    </location>
</feature>
<feature type="region of interest" description="Disordered" evidence="3">
    <location>
        <begin position="48"/>
        <end position="69"/>
    </location>
</feature>
<reference evidence="7" key="2">
    <citation type="submission" date="2019-11" db="UniProtKB">
        <authorList>
            <consortium name="WormBaseParasite"/>
        </authorList>
    </citation>
    <scope>IDENTIFICATION</scope>
    <source>
        <strain evidence="7">Puerto Rican</strain>
    </source>
</reference>
<feature type="compositionally biased region" description="Low complexity" evidence="3">
    <location>
        <begin position="1772"/>
        <end position="1784"/>
    </location>
</feature>
<dbReference type="PROSITE" id="PS50081">
    <property type="entry name" value="ZF_DAG_PE_2"/>
    <property type="match status" value="1"/>
</dbReference>
<dbReference type="PANTHER" id="PTHR45872">
    <property type="entry name" value="RHO GUANINE NUCLEOTIDE EXCHANGE FACTOR 2, ISOFORM D"/>
    <property type="match status" value="1"/>
</dbReference>
<feature type="region of interest" description="Disordered" evidence="3">
    <location>
        <begin position="2179"/>
        <end position="2212"/>
    </location>
</feature>
<dbReference type="GO" id="GO:0046872">
    <property type="term" value="F:metal ion binding"/>
    <property type="evidence" value="ECO:0007669"/>
    <property type="project" value="UniProtKB-KW"/>
</dbReference>
<dbReference type="PROSITE" id="PS50106">
    <property type="entry name" value="PDZ"/>
    <property type="match status" value="1"/>
</dbReference>
<feature type="compositionally biased region" description="Polar residues" evidence="3">
    <location>
        <begin position="1944"/>
        <end position="1967"/>
    </location>
</feature>
<dbReference type="SUPFAM" id="SSF50156">
    <property type="entry name" value="PDZ domain-like"/>
    <property type="match status" value="1"/>
</dbReference>
<dbReference type="Gene3D" id="3.30.60.20">
    <property type="match status" value="1"/>
</dbReference>
<dbReference type="Gene3D" id="1.10.167.10">
    <property type="entry name" value="Regulator of G-protein Signalling 4, domain 2"/>
    <property type="match status" value="1"/>
</dbReference>
<feature type="compositionally biased region" description="Polar residues" evidence="3">
    <location>
        <begin position="48"/>
        <end position="57"/>
    </location>
</feature>
<feature type="compositionally biased region" description="Basic residues" evidence="3">
    <location>
        <begin position="533"/>
        <end position="543"/>
    </location>
</feature>
<dbReference type="InterPro" id="IPR002219">
    <property type="entry name" value="PKC_DAG/PE"/>
</dbReference>
<dbReference type="SMART" id="SM00228">
    <property type="entry name" value="PDZ"/>
    <property type="match status" value="1"/>
</dbReference>
<organism evidence="6 7">
    <name type="scientific">Schistosoma mansoni</name>
    <name type="common">Blood fluke</name>
    <dbReference type="NCBI Taxonomy" id="6183"/>
    <lineage>
        <taxon>Eukaryota</taxon>
        <taxon>Metazoa</taxon>
        <taxon>Spiralia</taxon>
        <taxon>Lophotrochozoa</taxon>
        <taxon>Platyhelminthes</taxon>
        <taxon>Trematoda</taxon>
        <taxon>Digenea</taxon>
        <taxon>Strigeidida</taxon>
        <taxon>Schistosomatoidea</taxon>
        <taxon>Schistosomatidae</taxon>
        <taxon>Schistosoma</taxon>
    </lineage>
</organism>
<keyword evidence="6" id="KW-1185">Reference proteome</keyword>
<dbReference type="WBParaSite" id="Smp_302040.1">
    <property type="protein sequence ID" value="Smp_302040.1"/>
    <property type="gene ID" value="Smp_302040"/>
</dbReference>
<feature type="compositionally biased region" description="Low complexity" evidence="3">
    <location>
        <begin position="357"/>
        <end position="368"/>
    </location>
</feature>
<evidence type="ECO:0000313" key="6">
    <source>
        <dbReference type="Proteomes" id="UP000008854"/>
    </source>
</evidence>
<feature type="domain" description="Phorbol-ester/DAG-type" evidence="4">
    <location>
        <begin position="1064"/>
        <end position="1114"/>
    </location>
</feature>
<proteinExistence type="predicted"/>
<dbReference type="GO" id="GO:0005737">
    <property type="term" value="C:cytoplasm"/>
    <property type="evidence" value="ECO:0007669"/>
    <property type="project" value="InterPro"/>
</dbReference>
<feature type="region of interest" description="Disordered" evidence="3">
    <location>
        <begin position="1927"/>
        <end position="2002"/>
    </location>
</feature>
<dbReference type="InParanoid" id="A0A5K4F1Q2"/>
<evidence type="ECO:0000256" key="3">
    <source>
        <dbReference type="SAM" id="MobiDB-lite"/>
    </source>
</evidence>
<dbReference type="InterPro" id="IPR036034">
    <property type="entry name" value="PDZ_sf"/>
</dbReference>
<keyword evidence="1" id="KW-0479">Metal-binding</keyword>